<dbReference type="EMBL" id="CAKMRJ010001112">
    <property type="protein sequence ID" value="CAH1420583.1"/>
    <property type="molecule type" value="Genomic_DNA"/>
</dbReference>
<sequence>MVCLYFVCQGDDNTVAQSPFLKEDVMALKDLDGLIPEPVVMAAAPVQKPAGEKKMEGAITKRDIVHLVSVNLFGCEPAMSSCTTLFS</sequence>
<dbReference type="Proteomes" id="UP001157418">
    <property type="component" value="Unassembled WGS sequence"/>
</dbReference>
<reference evidence="1 2" key="1">
    <citation type="submission" date="2022-01" db="EMBL/GenBank/DDBJ databases">
        <authorList>
            <person name="Xiong W."/>
            <person name="Schranz E."/>
        </authorList>
    </citation>
    <scope>NUCLEOTIDE SEQUENCE [LARGE SCALE GENOMIC DNA]</scope>
</reference>
<evidence type="ECO:0000313" key="1">
    <source>
        <dbReference type="EMBL" id="CAH1420583.1"/>
    </source>
</evidence>
<name>A0AAU9MIN9_9ASTR</name>
<keyword evidence="2" id="KW-1185">Reference proteome</keyword>
<accession>A0AAU9MIN9</accession>
<proteinExistence type="predicted"/>
<dbReference type="AlphaFoldDB" id="A0AAU9MIN9"/>
<gene>
    <name evidence="1" type="ORF">LVIROSA_LOCUS8035</name>
</gene>
<organism evidence="1 2">
    <name type="scientific">Lactuca virosa</name>
    <dbReference type="NCBI Taxonomy" id="75947"/>
    <lineage>
        <taxon>Eukaryota</taxon>
        <taxon>Viridiplantae</taxon>
        <taxon>Streptophyta</taxon>
        <taxon>Embryophyta</taxon>
        <taxon>Tracheophyta</taxon>
        <taxon>Spermatophyta</taxon>
        <taxon>Magnoliopsida</taxon>
        <taxon>eudicotyledons</taxon>
        <taxon>Gunneridae</taxon>
        <taxon>Pentapetalae</taxon>
        <taxon>asterids</taxon>
        <taxon>campanulids</taxon>
        <taxon>Asterales</taxon>
        <taxon>Asteraceae</taxon>
        <taxon>Cichorioideae</taxon>
        <taxon>Cichorieae</taxon>
        <taxon>Lactucinae</taxon>
        <taxon>Lactuca</taxon>
    </lineage>
</organism>
<protein>
    <submittedName>
        <fullName evidence="1">Uncharacterized protein</fullName>
    </submittedName>
</protein>
<evidence type="ECO:0000313" key="2">
    <source>
        <dbReference type="Proteomes" id="UP001157418"/>
    </source>
</evidence>
<comment type="caution">
    <text evidence="1">The sequence shown here is derived from an EMBL/GenBank/DDBJ whole genome shotgun (WGS) entry which is preliminary data.</text>
</comment>